<dbReference type="PANTHER" id="PTHR30346">
    <property type="entry name" value="TRANSCRIPTIONAL DUAL REGULATOR HCAR-RELATED"/>
    <property type="match status" value="1"/>
</dbReference>
<dbReference type="RefSeq" id="WP_152225677.1">
    <property type="nucleotide sequence ID" value="NZ_BAAALV010000002.1"/>
</dbReference>
<evidence type="ECO:0000256" key="4">
    <source>
        <dbReference type="ARBA" id="ARBA00023163"/>
    </source>
</evidence>
<gene>
    <name evidence="6" type="ORF">GCM10009688_11560</name>
</gene>
<dbReference type="InterPro" id="IPR000847">
    <property type="entry name" value="LysR_HTH_N"/>
</dbReference>
<evidence type="ECO:0000256" key="1">
    <source>
        <dbReference type="ARBA" id="ARBA00009437"/>
    </source>
</evidence>
<dbReference type="Pfam" id="PF03466">
    <property type="entry name" value="LysR_substrate"/>
    <property type="match status" value="1"/>
</dbReference>
<keyword evidence="7" id="KW-1185">Reference proteome</keyword>
<dbReference type="SUPFAM" id="SSF46785">
    <property type="entry name" value="Winged helix' DNA-binding domain"/>
    <property type="match status" value="1"/>
</dbReference>
<dbReference type="InterPro" id="IPR036388">
    <property type="entry name" value="WH-like_DNA-bd_sf"/>
</dbReference>
<keyword evidence="4" id="KW-0804">Transcription</keyword>
<dbReference type="Pfam" id="PF00126">
    <property type="entry name" value="HTH_1"/>
    <property type="match status" value="1"/>
</dbReference>
<dbReference type="PROSITE" id="PS50931">
    <property type="entry name" value="HTH_LYSR"/>
    <property type="match status" value="1"/>
</dbReference>
<feature type="domain" description="HTH lysR-type" evidence="5">
    <location>
        <begin position="4"/>
        <end position="62"/>
    </location>
</feature>
<evidence type="ECO:0000313" key="6">
    <source>
        <dbReference type="EMBL" id="GAA1908851.1"/>
    </source>
</evidence>
<accession>A0ABN2P4D6</accession>
<keyword evidence="2" id="KW-0805">Transcription regulation</keyword>
<dbReference type="PANTHER" id="PTHR30346:SF0">
    <property type="entry name" value="HCA OPERON TRANSCRIPTIONAL ACTIVATOR HCAR"/>
    <property type="match status" value="1"/>
</dbReference>
<evidence type="ECO:0000256" key="2">
    <source>
        <dbReference type="ARBA" id="ARBA00023015"/>
    </source>
</evidence>
<evidence type="ECO:0000259" key="5">
    <source>
        <dbReference type="PROSITE" id="PS50931"/>
    </source>
</evidence>
<proteinExistence type="inferred from homology"/>
<dbReference type="EMBL" id="BAAALV010000002">
    <property type="protein sequence ID" value="GAA1908851.1"/>
    <property type="molecule type" value="Genomic_DNA"/>
</dbReference>
<sequence length="298" mass="31953">MLRYTLRQLEVFAAVADQGSIAAAAQSLHVSESAVAGALNNLERAFGAQLAIRRKAHGITLTTAGQNVLGRARSLLVDAVDLQLHAGGSDVEVRGSLVLGCYLTLAPTVLARLIEHYGRRYPLVELDFYDGPQSEIHRRLADGQLDVAIAYDLSLPAGLNRQPLFAAEPAVVLSAGHPLAERTELSLADVAPEPMILLDVDPSRENTMTMFDAAGLVPNVRFRTTDYEVTRSLVGRGMGYAILVQQPAGELSYEGRPLVVRPLSPAVRPVPVSMVWPSALRPSRSVAAMLGLAAELYG</sequence>
<dbReference type="SUPFAM" id="SSF53850">
    <property type="entry name" value="Periplasmic binding protein-like II"/>
    <property type="match status" value="1"/>
</dbReference>
<reference evidence="6 7" key="1">
    <citation type="journal article" date="2019" name="Int. J. Syst. Evol. Microbiol.">
        <title>The Global Catalogue of Microorganisms (GCM) 10K type strain sequencing project: providing services to taxonomists for standard genome sequencing and annotation.</title>
        <authorList>
            <consortium name="The Broad Institute Genomics Platform"/>
            <consortium name="The Broad Institute Genome Sequencing Center for Infectious Disease"/>
            <person name="Wu L."/>
            <person name="Ma J."/>
        </authorList>
    </citation>
    <scope>NUCLEOTIDE SEQUENCE [LARGE SCALE GENOMIC DNA]</scope>
    <source>
        <strain evidence="6 7">JCM 13316</strain>
    </source>
</reference>
<evidence type="ECO:0000256" key="3">
    <source>
        <dbReference type="ARBA" id="ARBA00023125"/>
    </source>
</evidence>
<keyword evidence="3" id="KW-0238">DNA-binding</keyword>
<comment type="caution">
    <text evidence="6">The sequence shown here is derived from an EMBL/GenBank/DDBJ whole genome shotgun (WGS) entry which is preliminary data.</text>
</comment>
<dbReference type="InterPro" id="IPR005119">
    <property type="entry name" value="LysR_subst-bd"/>
</dbReference>
<dbReference type="Gene3D" id="3.40.190.10">
    <property type="entry name" value="Periplasmic binding protein-like II"/>
    <property type="match status" value="2"/>
</dbReference>
<name>A0ABN2P4D6_9MICC</name>
<dbReference type="Proteomes" id="UP001500784">
    <property type="component" value="Unassembled WGS sequence"/>
</dbReference>
<organism evidence="6 7">
    <name type="scientific">Arthrobacter gandavensis</name>
    <dbReference type="NCBI Taxonomy" id="169960"/>
    <lineage>
        <taxon>Bacteria</taxon>
        <taxon>Bacillati</taxon>
        <taxon>Actinomycetota</taxon>
        <taxon>Actinomycetes</taxon>
        <taxon>Micrococcales</taxon>
        <taxon>Micrococcaceae</taxon>
        <taxon>Arthrobacter</taxon>
    </lineage>
</organism>
<evidence type="ECO:0000313" key="7">
    <source>
        <dbReference type="Proteomes" id="UP001500784"/>
    </source>
</evidence>
<dbReference type="InterPro" id="IPR036390">
    <property type="entry name" value="WH_DNA-bd_sf"/>
</dbReference>
<protein>
    <submittedName>
        <fullName evidence="6">LysR family transcriptional regulator</fullName>
    </submittedName>
</protein>
<dbReference type="Gene3D" id="1.10.10.10">
    <property type="entry name" value="Winged helix-like DNA-binding domain superfamily/Winged helix DNA-binding domain"/>
    <property type="match status" value="1"/>
</dbReference>
<comment type="similarity">
    <text evidence="1">Belongs to the LysR transcriptional regulatory family.</text>
</comment>